<gene>
    <name evidence="1" type="ORF">PVK06_026748</name>
</gene>
<dbReference type="Proteomes" id="UP001358586">
    <property type="component" value="Chromosome 8"/>
</dbReference>
<proteinExistence type="predicted"/>
<evidence type="ECO:0000313" key="1">
    <source>
        <dbReference type="EMBL" id="KAK5811417.1"/>
    </source>
</evidence>
<keyword evidence="2" id="KW-1185">Reference proteome</keyword>
<sequence length="188" mass="22125">MNIWHVKVPLVNYATVEMHQMDRVLRQFGFQQSILVAPKVLNDEHKIDLRKLKMNWPVFFSEYIKIWKNWYDHIPTHKPNIVPELACASDYMPWFKIHGWNAWPGASLFLMTPTQPTIYRPSSQEGSHEAPSRSLSHYQSPLHYGIQTPLSWVMQHLCILYSIKVGHPPNTHNQNNRNPHRKLNQEGI</sequence>
<dbReference type="EMBL" id="JARKNE010000008">
    <property type="protein sequence ID" value="KAK5811417.1"/>
    <property type="molecule type" value="Genomic_DNA"/>
</dbReference>
<evidence type="ECO:0000313" key="2">
    <source>
        <dbReference type="Proteomes" id="UP001358586"/>
    </source>
</evidence>
<organism evidence="1 2">
    <name type="scientific">Gossypium arboreum</name>
    <name type="common">Tree cotton</name>
    <name type="synonym">Gossypium nanking</name>
    <dbReference type="NCBI Taxonomy" id="29729"/>
    <lineage>
        <taxon>Eukaryota</taxon>
        <taxon>Viridiplantae</taxon>
        <taxon>Streptophyta</taxon>
        <taxon>Embryophyta</taxon>
        <taxon>Tracheophyta</taxon>
        <taxon>Spermatophyta</taxon>
        <taxon>Magnoliopsida</taxon>
        <taxon>eudicotyledons</taxon>
        <taxon>Gunneridae</taxon>
        <taxon>Pentapetalae</taxon>
        <taxon>rosids</taxon>
        <taxon>malvids</taxon>
        <taxon>Malvales</taxon>
        <taxon>Malvaceae</taxon>
        <taxon>Malvoideae</taxon>
        <taxon>Gossypium</taxon>
    </lineage>
</organism>
<protein>
    <submittedName>
        <fullName evidence="1">Uncharacterized protein</fullName>
    </submittedName>
</protein>
<name>A0ABR0NZ23_GOSAR</name>
<accession>A0ABR0NZ23</accession>
<reference evidence="1 2" key="1">
    <citation type="submission" date="2023-03" db="EMBL/GenBank/DDBJ databases">
        <title>WGS of Gossypium arboreum.</title>
        <authorList>
            <person name="Yu D."/>
        </authorList>
    </citation>
    <scope>NUCLEOTIDE SEQUENCE [LARGE SCALE GENOMIC DNA]</scope>
    <source>
        <tissue evidence="1">Leaf</tissue>
    </source>
</reference>
<comment type="caution">
    <text evidence="1">The sequence shown here is derived from an EMBL/GenBank/DDBJ whole genome shotgun (WGS) entry which is preliminary data.</text>
</comment>